<dbReference type="EMBL" id="JARVKF010000268">
    <property type="protein sequence ID" value="KAK9419994.1"/>
    <property type="molecule type" value="Genomic_DNA"/>
</dbReference>
<name>A0ABR2UZM1_9PEZI</name>
<accession>A0ABR2UZM1</accession>
<gene>
    <name evidence="2" type="ORF">SUNI508_06753</name>
</gene>
<feature type="region of interest" description="Disordered" evidence="1">
    <location>
        <begin position="56"/>
        <end position="89"/>
    </location>
</feature>
<reference evidence="2 3" key="1">
    <citation type="journal article" date="2024" name="J. Plant Pathol.">
        <title>Sequence and assembly of the genome of Seiridium unicorne, isolate CBS 538.82, causal agent of cypress canker disease.</title>
        <authorList>
            <person name="Scali E."/>
            <person name="Rocca G.D."/>
            <person name="Danti R."/>
            <person name="Garbelotto M."/>
            <person name="Barberini S."/>
            <person name="Baroncelli R."/>
            <person name="Emiliani G."/>
        </authorList>
    </citation>
    <scope>NUCLEOTIDE SEQUENCE [LARGE SCALE GENOMIC DNA]</scope>
    <source>
        <strain evidence="2 3">BM-138-508</strain>
    </source>
</reference>
<organism evidence="2 3">
    <name type="scientific">Seiridium unicorne</name>
    <dbReference type="NCBI Taxonomy" id="138068"/>
    <lineage>
        <taxon>Eukaryota</taxon>
        <taxon>Fungi</taxon>
        <taxon>Dikarya</taxon>
        <taxon>Ascomycota</taxon>
        <taxon>Pezizomycotina</taxon>
        <taxon>Sordariomycetes</taxon>
        <taxon>Xylariomycetidae</taxon>
        <taxon>Amphisphaeriales</taxon>
        <taxon>Sporocadaceae</taxon>
        <taxon>Seiridium</taxon>
    </lineage>
</organism>
<evidence type="ECO:0000313" key="3">
    <source>
        <dbReference type="Proteomes" id="UP001408356"/>
    </source>
</evidence>
<evidence type="ECO:0000256" key="1">
    <source>
        <dbReference type="SAM" id="MobiDB-lite"/>
    </source>
</evidence>
<comment type="caution">
    <text evidence="2">The sequence shown here is derived from an EMBL/GenBank/DDBJ whole genome shotgun (WGS) entry which is preliminary data.</text>
</comment>
<sequence>MSAPVLILVPTIGEKNLPEDRLLLDDSKAQTKSKHTLANASIRCKRGTLLKKGAIYGNRRSERRSMPKHASRSSLSDGVAQNCHTVFSPPSPPSFSPAILGLIRRRTRAVDCVVERFGWKYWTVEKQAHSGHRRFPKRKRTGYVSLAQPRLGVTGSTGILDPRDTCCDTAECGVKIRQVLRRSKLP</sequence>
<dbReference type="Proteomes" id="UP001408356">
    <property type="component" value="Unassembled WGS sequence"/>
</dbReference>
<protein>
    <submittedName>
        <fullName evidence="2">Uncharacterized protein</fullName>
    </submittedName>
</protein>
<keyword evidence="3" id="KW-1185">Reference proteome</keyword>
<evidence type="ECO:0000313" key="2">
    <source>
        <dbReference type="EMBL" id="KAK9419994.1"/>
    </source>
</evidence>
<proteinExistence type="predicted"/>